<evidence type="ECO:0000256" key="2">
    <source>
        <dbReference type="SAM" id="Phobius"/>
    </source>
</evidence>
<evidence type="ECO:0000313" key="4">
    <source>
        <dbReference type="WBParaSite" id="PSU_v2.g20210.t1"/>
    </source>
</evidence>
<keyword evidence="2" id="KW-0812">Transmembrane</keyword>
<feature type="transmembrane region" description="Helical" evidence="2">
    <location>
        <begin position="7"/>
        <end position="26"/>
    </location>
</feature>
<feature type="region of interest" description="Disordered" evidence="1">
    <location>
        <begin position="159"/>
        <end position="212"/>
    </location>
</feature>
<reference evidence="4" key="1">
    <citation type="submission" date="2022-11" db="UniProtKB">
        <authorList>
            <consortium name="WormBaseParasite"/>
        </authorList>
    </citation>
    <scope>IDENTIFICATION</scope>
</reference>
<keyword evidence="2" id="KW-1133">Transmembrane helix</keyword>
<protein>
    <submittedName>
        <fullName evidence="4">Uncharacterized protein</fullName>
    </submittedName>
</protein>
<evidence type="ECO:0000256" key="1">
    <source>
        <dbReference type="SAM" id="MobiDB-lite"/>
    </source>
</evidence>
<dbReference type="Proteomes" id="UP000887577">
    <property type="component" value="Unplaced"/>
</dbReference>
<accession>A0A914YKZ4</accession>
<feature type="compositionally biased region" description="Polar residues" evidence="1">
    <location>
        <begin position="188"/>
        <end position="205"/>
    </location>
</feature>
<dbReference type="AlphaFoldDB" id="A0A914YKZ4"/>
<name>A0A914YKZ4_9BILA</name>
<sequence length="212" mass="23163">MAALVILAINVGIDVLTTIGCIYFAITVPQELIDNLNHSGANIGDAESDLRIAYSVSAVVLLAIIGMETFAFIIFRKARLHLIQNPRRCSVFPVTFSGHPHSGAAPVYIASPPYPYAAPSYSAAAFPSGYPLNPPMYPQGYNDNFNLPPRGYNIDSSVSPPMYPQGYPTNSQPPMPIYNMDPVPVMHHQNNNTDSSPTVYQNEIPNKTDGHW</sequence>
<keyword evidence="2" id="KW-0472">Membrane</keyword>
<proteinExistence type="predicted"/>
<evidence type="ECO:0000313" key="3">
    <source>
        <dbReference type="Proteomes" id="UP000887577"/>
    </source>
</evidence>
<keyword evidence="3" id="KW-1185">Reference proteome</keyword>
<organism evidence="3 4">
    <name type="scientific">Panagrolaimus superbus</name>
    <dbReference type="NCBI Taxonomy" id="310955"/>
    <lineage>
        <taxon>Eukaryota</taxon>
        <taxon>Metazoa</taxon>
        <taxon>Ecdysozoa</taxon>
        <taxon>Nematoda</taxon>
        <taxon>Chromadorea</taxon>
        <taxon>Rhabditida</taxon>
        <taxon>Tylenchina</taxon>
        <taxon>Panagrolaimomorpha</taxon>
        <taxon>Panagrolaimoidea</taxon>
        <taxon>Panagrolaimidae</taxon>
        <taxon>Panagrolaimus</taxon>
    </lineage>
</organism>
<feature type="transmembrane region" description="Helical" evidence="2">
    <location>
        <begin position="52"/>
        <end position="75"/>
    </location>
</feature>
<dbReference type="WBParaSite" id="PSU_v2.g20210.t1">
    <property type="protein sequence ID" value="PSU_v2.g20210.t1"/>
    <property type="gene ID" value="PSU_v2.g20210"/>
</dbReference>